<gene>
    <name evidence="1" type="ORF">BDM02DRAFT_3109567</name>
</gene>
<organism evidence="1 2">
    <name type="scientific">Thelephora ganbajun</name>
    <name type="common">Ganba fungus</name>
    <dbReference type="NCBI Taxonomy" id="370292"/>
    <lineage>
        <taxon>Eukaryota</taxon>
        <taxon>Fungi</taxon>
        <taxon>Dikarya</taxon>
        <taxon>Basidiomycota</taxon>
        <taxon>Agaricomycotina</taxon>
        <taxon>Agaricomycetes</taxon>
        <taxon>Thelephorales</taxon>
        <taxon>Thelephoraceae</taxon>
        <taxon>Thelephora</taxon>
    </lineage>
</organism>
<proteinExistence type="predicted"/>
<evidence type="ECO:0000313" key="1">
    <source>
        <dbReference type="EMBL" id="KAF9652154.1"/>
    </source>
</evidence>
<name>A0ACB6ZRI3_THEGA</name>
<dbReference type="EMBL" id="MU117970">
    <property type="protein sequence ID" value="KAF9652154.1"/>
    <property type="molecule type" value="Genomic_DNA"/>
</dbReference>
<accession>A0ACB6ZRI3</accession>
<keyword evidence="2" id="KW-1185">Reference proteome</keyword>
<dbReference type="Proteomes" id="UP000886501">
    <property type="component" value="Unassembled WGS sequence"/>
</dbReference>
<reference evidence="1" key="2">
    <citation type="journal article" date="2020" name="Nat. Commun.">
        <title>Large-scale genome sequencing of mycorrhizal fungi provides insights into the early evolution of symbiotic traits.</title>
        <authorList>
            <person name="Miyauchi S."/>
            <person name="Kiss E."/>
            <person name="Kuo A."/>
            <person name="Drula E."/>
            <person name="Kohler A."/>
            <person name="Sanchez-Garcia M."/>
            <person name="Morin E."/>
            <person name="Andreopoulos B."/>
            <person name="Barry K.W."/>
            <person name="Bonito G."/>
            <person name="Buee M."/>
            <person name="Carver A."/>
            <person name="Chen C."/>
            <person name="Cichocki N."/>
            <person name="Clum A."/>
            <person name="Culley D."/>
            <person name="Crous P.W."/>
            <person name="Fauchery L."/>
            <person name="Girlanda M."/>
            <person name="Hayes R.D."/>
            <person name="Keri Z."/>
            <person name="LaButti K."/>
            <person name="Lipzen A."/>
            <person name="Lombard V."/>
            <person name="Magnuson J."/>
            <person name="Maillard F."/>
            <person name="Murat C."/>
            <person name="Nolan M."/>
            <person name="Ohm R.A."/>
            <person name="Pangilinan J."/>
            <person name="Pereira M.F."/>
            <person name="Perotto S."/>
            <person name="Peter M."/>
            <person name="Pfister S."/>
            <person name="Riley R."/>
            <person name="Sitrit Y."/>
            <person name="Stielow J.B."/>
            <person name="Szollosi G."/>
            <person name="Zifcakova L."/>
            <person name="Stursova M."/>
            <person name="Spatafora J.W."/>
            <person name="Tedersoo L."/>
            <person name="Vaario L.M."/>
            <person name="Yamada A."/>
            <person name="Yan M."/>
            <person name="Wang P."/>
            <person name="Xu J."/>
            <person name="Bruns T."/>
            <person name="Baldrian P."/>
            <person name="Vilgalys R."/>
            <person name="Dunand C."/>
            <person name="Henrissat B."/>
            <person name="Grigoriev I.V."/>
            <person name="Hibbett D."/>
            <person name="Nagy L.G."/>
            <person name="Martin F.M."/>
        </authorList>
    </citation>
    <scope>NUCLEOTIDE SEQUENCE</scope>
    <source>
        <strain evidence="1">P2</strain>
    </source>
</reference>
<comment type="caution">
    <text evidence="1">The sequence shown here is derived from an EMBL/GenBank/DDBJ whole genome shotgun (WGS) entry which is preliminary data.</text>
</comment>
<reference evidence="1" key="1">
    <citation type="submission" date="2019-10" db="EMBL/GenBank/DDBJ databases">
        <authorList>
            <consortium name="DOE Joint Genome Institute"/>
            <person name="Kuo A."/>
            <person name="Miyauchi S."/>
            <person name="Kiss E."/>
            <person name="Drula E."/>
            <person name="Kohler A."/>
            <person name="Sanchez-Garcia M."/>
            <person name="Andreopoulos B."/>
            <person name="Barry K.W."/>
            <person name="Bonito G."/>
            <person name="Buee M."/>
            <person name="Carver A."/>
            <person name="Chen C."/>
            <person name="Cichocki N."/>
            <person name="Clum A."/>
            <person name="Culley D."/>
            <person name="Crous P.W."/>
            <person name="Fauchery L."/>
            <person name="Girlanda M."/>
            <person name="Hayes R."/>
            <person name="Keri Z."/>
            <person name="Labutti K."/>
            <person name="Lipzen A."/>
            <person name="Lombard V."/>
            <person name="Magnuson J."/>
            <person name="Maillard F."/>
            <person name="Morin E."/>
            <person name="Murat C."/>
            <person name="Nolan M."/>
            <person name="Ohm R."/>
            <person name="Pangilinan J."/>
            <person name="Pereira M."/>
            <person name="Perotto S."/>
            <person name="Peter M."/>
            <person name="Riley R."/>
            <person name="Sitrit Y."/>
            <person name="Stielow B."/>
            <person name="Szollosi G."/>
            <person name="Zifcakova L."/>
            <person name="Stursova M."/>
            <person name="Spatafora J.W."/>
            <person name="Tedersoo L."/>
            <person name="Vaario L.-M."/>
            <person name="Yamada A."/>
            <person name="Yan M."/>
            <person name="Wang P."/>
            <person name="Xu J."/>
            <person name="Bruns T."/>
            <person name="Baldrian P."/>
            <person name="Vilgalys R."/>
            <person name="Henrissat B."/>
            <person name="Grigoriev I.V."/>
            <person name="Hibbett D."/>
            <person name="Nagy L.G."/>
            <person name="Martin F.M."/>
        </authorList>
    </citation>
    <scope>NUCLEOTIDE SEQUENCE</scope>
    <source>
        <strain evidence="1">P2</strain>
    </source>
</reference>
<sequence length="289" mass="31686">MISNEPSDLRIKAGGRVLRSSSPSNPLLSLLKTSRHLKVLRMGYYRAPSATPSVGSDAGIPETLQDDPPKPQVSPGVREGQLSEAFPDAEHPATKRYEDKEETWVIFVGNLHPRVEATDVYGLFDGRDKITNIIVRTTRGCGVTTIPDEAITPSDRCYASVEFTEHAPAQRALDRYNPKNPPIVRGLPIIIAASAADMPEVGEILKRTARPPPETKTKTDTKERVTKERVTKGRVTKGRVTKGKVTRGGVTKRGAIKRGISRRVAVQETELVIEDRPRTLAGPSKRSAQ</sequence>
<evidence type="ECO:0000313" key="2">
    <source>
        <dbReference type="Proteomes" id="UP000886501"/>
    </source>
</evidence>
<protein>
    <submittedName>
        <fullName evidence="1">Uncharacterized protein</fullName>
    </submittedName>
</protein>